<evidence type="ECO:0000313" key="4">
    <source>
        <dbReference type="Proteomes" id="UP000509548"/>
    </source>
</evidence>
<dbReference type="EMBL" id="JAYLVJ010000015">
    <property type="protein sequence ID" value="MEO1755059.1"/>
    <property type="molecule type" value="Genomic_DNA"/>
</dbReference>
<organism evidence="3 4">
    <name type="scientific">Paraburkholderia caribensis</name>
    <dbReference type="NCBI Taxonomy" id="75105"/>
    <lineage>
        <taxon>Bacteria</taxon>
        <taxon>Pseudomonadati</taxon>
        <taxon>Pseudomonadota</taxon>
        <taxon>Betaproteobacteria</taxon>
        <taxon>Burkholderiales</taxon>
        <taxon>Burkholderiaceae</taxon>
        <taxon>Paraburkholderia</taxon>
    </lineage>
</organism>
<evidence type="ECO:0000313" key="5">
    <source>
        <dbReference type="Proteomes" id="UP001462961"/>
    </source>
</evidence>
<feature type="domain" description="Helix-turn-helix" evidence="1">
    <location>
        <begin position="31"/>
        <end position="54"/>
    </location>
</feature>
<proteinExistence type="predicted"/>
<reference evidence="2 5" key="3">
    <citation type="submission" date="2024-01" db="EMBL/GenBank/DDBJ databases">
        <title>The diversity of rhizobia nodulating Mimosa spp. in eleven states of Brazil covering several biomes is determined by host plant, location, and edaphic factors.</title>
        <authorList>
            <person name="Rouws L."/>
            <person name="Barauna A."/>
            <person name="Beukes C."/>
            <person name="De Faria S.M."/>
            <person name="Gross E."/>
            <person name="Dos Reis Junior F.B."/>
            <person name="Simon M."/>
            <person name="Maluk M."/>
            <person name="Odee D.W."/>
            <person name="Kenicer G."/>
            <person name="Young J.P.W."/>
            <person name="Reis V.M."/>
            <person name="Zilli J."/>
            <person name="James E.K."/>
        </authorList>
    </citation>
    <scope>NUCLEOTIDE SEQUENCE [LARGE SCALE GENOMIC DNA]</scope>
    <source>
        <strain evidence="2 5">JHI1651</strain>
    </source>
</reference>
<dbReference type="AlphaFoldDB" id="A0A9Q6RZ65"/>
<keyword evidence="5" id="KW-1185">Reference proteome</keyword>
<reference evidence="3 4" key="1">
    <citation type="journal article" date="2014" name="Genome Announc.">
        <title>Draft Genome Sequence of the Haloacid-Degrading Burkholderia caribensis Strain MBA4.</title>
        <authorList>
            <person name="Pan Y."/>
            <person name="Kong K.F."/>
            <person name="Tsang J.S."/>
        </authorList>
    </citation>
    <scope>NUCLEOTIDE SEQUENCE [LARGE SCALE GENOMIC DNA]</scope>
    <source>
        <strain evidence="3 4">852011</strain>
    </source>
</reference>
<gene>
    <name evidence="3" type="ORF">A9O66_04035</name>
    <name evidence="2" type="ORF">VOI32_14080</name>
</gene>
<dbReference type="SUPFAM" id="SSF46955">
    <property type="entry name" value="Putative DNA-binding domain"/>
    <property type="match status" value="1"/>
</dbReference>
<dbReference type="Proteomes" id="UP001462961">
    <property type="component" value="Unassembled WGS sequence"/>
</dbReference>
<dbReference type="InterPro" id="IPR009061">
    <property type="entry name" value="DNA-bd_dom_put_sf"/>
</dbReference>
<name>A0A9Q6RZ65_9BURK</name>
<sequence>MDDDLRILRIAERAVQLYAERHPRPCQVNQKQAAEMLGVSARTVYNMIRAGTLKLNKCGMIPIEMIDMVLRPQG</sequence>
<dbReference type="EMBL" id="CP015958">
    <property type="protein sequence ID" value="QLB61626.1"/>
    <property type="molecule type" value="Genomic_DNA"/>
</dbReference>
<dbReference type="Proteomes" id="UP000509548">
    <property type="component" value="Chromosome 1"/>
</dbReference>
<dbReference type="RefSeq" id="WP_107204006.1">
    <property type="nucleotide sequence ID" value="NZ_CP015958.1"/>
</dbReference>
<evidence type="ECO:0000313" key="2">
    <source>
        <dbReference type="EMBL" id="MEO1755059.1"/>
    </source>
</evidence>
<accession>A0A9Q6RZ65</accession>
<reference evidence="3" key="2">
    <citation type="submission" date="2016-06" db="EMBL/GenBank/DDBJ databases">
        <authorList>
            <person name="Huang P."/>
            <person name="Jiang X."/>
            <person name="Liu X."/>
        </authorList>
    </citation>
    <scope>NUCLEOTIDE SEQUENCE</scope>
    <source>
        <strain evidence="3">852011</strain>
    </source>
</reference>
<dbReference type="InterPro" id="IPR041657">
    <property type="entry name" value="HTH_17"/>
</dbReference>
<dbReference type="Pfam" id="PF12728">
    <property type="entry name" value="HTH_17"/>
    <property type="match status" value="1"/>
</dbReference>
<evidence type="ECO:0000313" key="3">
    <source>
        <dbReference type="EMBL" id="QLB61626.1"/>
    </source>
</evidence>
<protein>
    <submittedName>
        <fullName evidence="2">Helix-turn-helix domain-containing protein</fullName>
    </submittedName>
</protein>
<evidence type="ECO:0000259" key="1">
    <source>
        <dbReference type="Pfam" id="PF12728"/>
    </source>
</evidence>